<feature type="region of interest" description="Disordered" evidence="1">
    <location>
        <begin position="223"/>
        <end position="299"/>
    </location>
</feature>
<organism evidence="2 3">
    <name type="scientific">Vibrio cholerae serotype O1 (strain ATCC 39541 / Classical Ogawa 395 / O395)</name>
    <dbReference type="NCBI Taxonomy" id="345073"/>
    <lineage>
        <taxon>Bacteria</taxon>
        <taxon>Pseudomonadati</taxon>
        <taxon>Pseudomonadota</taxon>
        <taxon>Gammaproteobacteria</taxon>
        <taxon>Vibrionales</taxon>
        <taxon>Vibrionaceae</taxon>
        <taxon>Vibrio</taxon>
    </lineage>
</organism>
<dbReference type="OrthoDB" id="5625143at2"/>
<dbReference type="KEGG" id="vco:VC0395_1056"/>
<sequence>MPKTSDWVIVATAGTTVSDGRVISESWINDMAELYDPEEYKALIWPEHYRSAWAVFEGKNWGEVEELKAGKFKDKLRLFAKLTPNHYLLEANKDGQKLFSSIEPEPDYKKEGRCYLLGLAVTDSPASSGTTRLRFSRVQGQYTELECSALEEWDLTPFYSQNAEFSKFFAMCRSFFNREQPNETNQPQSEDEEPMKQEQFDQMMGAINGIATKQNELESKFNTFSAQKPETKGEEPEGDGKDKETNGMTPEQFSKLTETLDSIAQKQADLETKFTQLSQTGPEGQGADKSGGGEGYMPV</sequence>
<feature type="compositionally biased region" description="Polar residues" evidence="1">
    <location>
        <begin position="246"/>
        <end position="265"/>
    </location>
</feature>
<feature type="compositionally biased region" description="Gly residues" evidence="1">
    <location>
        <begin position="289"/>
        <end position="299"/>
    </location>
</feature>
<name>A0A0H3AE46_VIBC3</name>
<reference evidence="2 3" key="1">
    <citation type="submission" date="2007-03" db="EMBL/GenBank/DDBJ databases">
        <authorList>
            <person name="Heidelberg J."/>
        </authorList>
    </citation>
    <scope>NUCLEOTIDE SEQUENCE [LARGE SCALE GENOMIC DNA]</scope>
    <source>
        <strain evidence="3">ATCC 39541 / Classical Ogawa 395 / O395</strain>
    </source>
</reference>
<evidence type="ECO:0000313" key="3">
    <source>
        <dbReference type="Proteomes" id="UP000000249"/>
    </source>
</evidence>
<feature type="compositionally biased region" description="Polar residues" evidence="1">
    <location>
        <begin position="273"/>
        <end position="282"/>
    </location>
</feature>
<gene>
    <name evidence="2" type="ordered locus">VC0395_1056</name>
</gene>
<dbReference type="AlphaFoldDB" id="A0A0H3AE46"/>
<evidence type="ECO:0000256" key="1">
    <source>
        <dbReference type="SAM" id="MobiDB-lite"/>
    </source>
</evidence>
<protein>
    <submittedName>
        <fullName evidence="2">Phage capsid scaffolding protein (GPO)</fullName>
    </submittedName>
</protein>
<evidence type="ECO:0000313" key="2">
    <source>
        <dbReference type="EMBL" id="ABQ18622.1"/>
    </source>
</evidence>
<proteinExistence type="predicted"/>
<accession>A0A0H3AE46</accession>
<dbReference type="RefSeq" id="WP_001127096.1">
    <property type="nucleotide sequence ID" value="NC_009456.1"/>
</dbReference>
<dbReference type="Pfam" id="PF05929">
    <property type="entry name" value="Phage_GPO"/>
    <property type="match status" value="1"/>
</dbReference>
<dbReference type="EMBL" id="CP000626">
    <property type="protein sequence ID" value="ABQ18622.1"/>
    <property type="molecule type" value="Genomic_DNA"/>
</dbReference>
<dbReference type="InterPro" id="IPR009228">
    <property type="entry name" value="Capsid_scaffold_GpO"/>
</dbReference>
<dbReference type="eggNOG" id="ENOG502ZBY8">
    <property type="taxonomic scope" value="Bacteria"/>
</dbReference>
<feature type="compositionally biased region" description="Basic and acidic residues" evidence="1">
    <location>
        <begin position="229"/>
        <end position="245"/>
    </location>
</feature>
<dbReference type="Proteomes" id="UP000000249">
    <property type="component" value="Chromosome 2"/>
</dbReference>